<dbReference type="Proteomes" id="UP000499080">
    <property type="component" value="Unassembled WGS sequence"/>
</dbReference>
<dbReference type="EMBL" id="BGPR01000861">
    <property type="protein sequence ID" value="GBM38184.1"/>
    <property type="molecule type" value="Genomic_DNA"/>
</dbReference>
<accession>A0A4Y2FF49</accession>
<evidence type="ECO:0000313" key="1">
    <source>
        <dbReference type="EMBL" id="GBM38184.1"/>
    </source>
</evidence>
<comment type="caution">
    <text evidence="1">The sequence shown here is derived from an EMBL/GenBank/DDBJ whole genome shotgun (WGS) entry which is preliminary data.</text>
</comment>
<name>A0A4Y2FF49_ARAVE</name>
<reference evidence="1 2" key="1">
    <citation type="journal article" date="2019" name="Sci. Rep.">
        <title>Orb-weaving spider Araneus ventricosus genome elucidates the spidroin gene catalogue.</title>
        <authorList>
            <person name="Kono N."/>
            <person name="Nakamura H."/>
            <person name="Ohtoshi R."/>
            <person name="Moran D.A.P."/>
            <person name="Shinohara A."/>
            <person name="Yoshida Y."/>
            <person name="Fujiwara M."/>
            <person name="Mori M."/>
            <person name="Tomita M."/>
            <person name="Arakawa K."/>
        </authorList>
    </citation>
    <scope>NUCLEOTIDE SEQUENCE [LARGE SCALE GENOMIC DNA]</scope>
</reference>
<evidence type="ECO:0000313" key="2">
    <source>
        <dbReference type="Proteomes" id="UP000499080"/>
    </source>
</evidence>
<proteinExistence type="predicted"/>
<organism evidence="1 2">
    <name type="scientific">Araneus ventricosus</name>
    <name type="common">Orbweaver spider</name>
    <name type="synonym">Epeira ventricosa</name>
    <dbReference type="NCBI Taxonomy" id="182803"/>
    <lineage>
        <taxon>Eukaryota</taxon>
        <taxon>Metazoa</taxon>
        <taxon>Ecdysozoa</taxon>
        <taxon>Arthropoda</taxon>
        <taxon>Chelicerata</taxon>
        <taxon>Arachnida</taxon>
        <taxon>Araneae</taxon>
        <taxon>Araneomorphae</taxon>
        <taxon>Entelegynae</taxon>
        <taxon>Araneoidea</taxon>
        <taxon>Araneidae</taxon>
        <taxon>Araneus</taxon>
    </lineage>
</organism>
<dbReference type="AlphaFoldDB" id="A0A4Y2FF49"/>
<protein>
    <submittedName>
        <fullName evidence="1">Uncharacterized protein</fullName>
    </submittedName>
</protein>
<gene>
    <name evidence="1" type="ORF">AVEN_101498_1</name>
</gene>
<keyword evidence="2" id="KW-1185">Reference proteome</keyword>
<sequence>MTRTTSELSWHFLSSRRFRAVPAGGRFTHVRFSVQKGPQARRILSGIGFRTWSPPAPKTRYCTLGQVFSNFFRRVPLDFYFRVPLSFASNTPPHTPYKHNHPSMQRSLYQ</sequence>